<dbReference type="SMART" id="SM00986">
    <property type="entry name" value="UDG"/>
    <property type="match status" value="1"/>
</dbReference>
<dbReference type="HAMAP" id="MF_00148">
    <property type="entry name" value="UDG"/>
    <property type="match status" value="1"/>
</dbReference>
<dbReference type="GO" id="GO:0097510">
    <property type="term" value="P:base-excision repair, AP site formation via deaminated base removal"/>
    <property type="evidence" value="ECO:0007669"/>
    <property type="project" value="TreeGrafter"/>
</dbReference>
<evidence type="ECO:0000256" key="3">
    <source>
        <dbReference type="ARBA" id="ARBA00012030"/>
    </source>
</evidence>
<dbReference type="PANTHER" id="PTHR11264">
    <property type="entry name" value="URACIL-DNA GLYCOSYLASE"/>
    <property type="match status" value="1"/>
</dbReference>
<keyword evidence="4 7" id="KW-0227">DNA damage</keyword>
<dbReference type="SUPFAM" id="SSF52141">
    <property type="entry name" value="Uracil-DNA glycosylase-like"/>
    <property type="match status" value="1"/>
</dbReference>
<keyword evidence="7" id="KW-0496">Mitochondrion</keyword>
<accession>A0AAE1XKI6</accession>
<dbReference type="NCBIfam" id="TIGR00628">
    <property type="entry name" value="ung"/>
    <property type="match status" value="1"/>
</dbReference>
<dbReference type="EC" id="3.2.2.27" evidence="3 7"/>
<evidence type="ECO:0000256" key="9">
    <source>
        <dbReference type="RuleBase" id="RU003780"/>
    </source>
</evidence>
<dbReference type="CDD" id="cd10027">
    <property type="entry name" value="UDG-F1-like"/>
    <property type="match status" value="1"/>
</dbReference>
<reference evidence="12" key="2">
    <citation type="journal article" date="2024" name="Plant">
        <title>Genomic evolution and insights into agronomic trait innovations of Sesamum species.</title>
        <authorList>
            <person name="Miao H."/>
            <person name="Wang L."/>
            <person name="Qu L."/>
            <person name="Liu H."/>
            <person name="Sun Y."/>
            <person name="Le M."/>
            <person name="Wang Q."/>
            <person name="Wei S."/>
            <person name="Zheng Y."/>
            <person name="Lin W."/>
            <person name="Duan Y."/>
            <person name="Cao H."/>
            <person name="Xiong S."/>
            <person name="Wang X."/>
            <person name="Wei L."/>
            <person name="Li C."/>
            <person name="Ma Q."/>
            <person name="Ju M."/>
            <person name="Zhao R."/>
            <person name="Li G."/>
            <person name="Mu C."/>
            <person name="Tian Q."/>
            <person name="Mei H."/>
            <person name="Zhang T."/>
            <person name="Gao T."/>
            <person name="Zhang H."/>
        </authorList>
    </citation>
    <scope>NUCLEOTIDE SEQUENCE</scope>
    <source>
        <strain evidence="12">3651</strain>
    </source>
</reference>
<comment type="catalytic activity">
    <reaction evidence="1 7 9">
        <text>Hydrolyzes single-stranded DNA or mismatched double-stranded DNA and polynucleotides, releasing free uracil.</text>
        <dbReference type="EC" id="3.2.2.27"/>
    </reaction>
</comment>
<dbReference type="PROSITE" id="PS00130">
    <property type="entry name" value="U_DNA_GLYCOSYLASE"/>
    <property type="match status" value="1"/>
</dbReference>
<dbReference type="InterPro" id="IPR005122">
    <property type="entry name" value="Uracil-DNA_glycosylase-like"/>
</dbReference>
<keyword evidence="6 7" id="KW-0234">DNA repair</keyword>
<dbReference type="InterPro" id="IPR036895">
    <property type="entry name" value="Uracil-DNA_glycosylase-like_sf"/>
</dbReference>
<gene>
    <name evidence="12" type="ORF">Salat_2776800</name>
</gene>
<dbReference type="NCBIfam" id="NF003589">
    <property type="entry name" value="PRK05254.1-2"/>
    <property type="match status" value="1"/>
</dbReference>
<dbReference type="FunFam" id="3.40.470.10:FF:000001">
    <property type="entry name" value="Uracil-DNA glycosylase"/>
    <property type="match status" value="1"/>
</dbReference>
<dbReference type="EMBL" id="JACGWO010000012">
    <property type="protein sequence ID" value="KAK4413640.1"/>
    <property type="molecule type" value="Genomic_DNA"/>
</dbReference>
<evidence type="ECO:0000313" key="12">
    <source>
        <dbReference type="EMBL" id="KAK4413640.1"/>
    </source>
</evidence>
<dbReference type="GO" id="GO:0005634">
    <property type="term" value="C:nucleus"/>
    <property type="evidence" value="ECO:0007669"/>
    <property type="project" value="UniProtKB-SubCell"/>
</dbReference>
<dbReference type="Proteomes" id="UP001293254">
    <property type="component" value="Unassembled WGS sequence"/>
</dbReference>
<evidence type="ECO:0000256" key="7">
    <source>
        <dbReference type="HAMAP-Rule" id="MF_03166"/>
    </source>
</evidence>
<evidence type="ECO:0000256" key="2">
    <source>
        <dbReference type="ARBA" id="ARBA00008184"/>
    </source>
</evidence>
<keyword evidence="5 7" id="KW-0378">Hydrolase</keyword>
<evidence type="ECO:0000313" key="13">
    <source>
        <dbReference type="Proteomes" id="UP001293254"/>
    </source>
</evidence>
<dbReference type="AlphaFoldDB" id="A0AAE1XKI6"/>
<feature type="active site" description="Proton acceptor" evidence="7 8">
    <location>
        <position position="155"/>
    </location>
</feature>
<evidence type="ECO:0000256" key="1">
    <source>
        <dbReference type="ARBA" id="ARBA00001400"/>
    </source>
</evidence>
<feature type="compositionally biased region" description="Low complexity" evidence="10">
    <location>
        <begin position="23"/>
        <end position="46"/>
    </location>
</feature>
<feature type="region of interest" description="Disordered" evidence="10">
    <location>
        <begin position="1"/>
        <end position="46"/>
    </location>
</feature>
<evidence type="ECO:0000256" key="5">
    <source>
        <dbReference type="ARBA" id="ARBA00022801"/>
    </source>
</evidence>
<dbReference type="NCBIfam" id="NF003591">
    <property type="entry name" value="PRK05254.1-4"/>
    <property type="match status" value="1"/>
</dbReference>
<comment type="subcellular location">
    <subcellularLocation>
        <location evidence="7">Mitochondrion</location>
    </subcellularLocation>
    <subcellularLocation>
        <location evidence="7">Nucleus</location>
    </subcellularLocation>
</comment>
<evidence type="ECO:0000256" key="8">
    <source>
        <dbReference type="PROSITE-ProRule" id="PRU10072"/>
    </source>
</evidence>
<proteinExistence type="inferred from homology"/>
<reference evidence="12" key="1">
    <citation type="submission" date="2020-06" db="EMBL/GenBank/DDBJ databases">
        <authorList>
            <person name="Li T."/>
            <person name="Hu X."/>
            <person name="Zhang T."/>
            <person name="Song X."/>
            <person name="Zhang H."/>
            <person name="Dai N."/>
            <person name="Sheng W."/>
            <person name="Hou X."/>
            <person name="Wei L."/>
        </authorList>
    </citation>
    <scope>NUCLEOTIDE SEQUENCE</scope>
    <source>
        <strain evidence="12">3651</strain>
        <tissue evidence="12">Leaf</tissue>
    </source>
</reference>
<dbReference type="NCBIfam" id="NF003592">
    <property type="entry name" value="PRK05254.1-5"/>
    <property type="match status" value="1"/>
</dbReference>
<evidence type="ECO:0000259" key="11">
    <source>
        <dbReference type="SMART" id="SM00986"/>
    </source>
</evidence>
<evidence type="ECO:0000256" key="10">
    <source>
        <dbReference type="SAM" id="MobiDB-lite"/>
    </source>
</evidence>
<dbReference type="InterPro" id="IPR018085">
    <property type="entry name" value="Ura-DNA_Glyclase_AS"/>
</dbReference>
<dbReference type="SMART" id="SM00987">
    <property type="entry name" value="UreE_C"/>
    <property type="match status" value="1"/>
</dbReference>
<comment type="similarity">
    <text evidence="2 7 9">Belongs to the uracil-DNA glycosylase (UDG) superfamily. UNG family.</text>
</comment>
<protein>
    <recommendedName>
        <fullName evidence="3 7">Uracil-DNA glycosylase</fullName>
        <shortName evidence="7">UDG</shortName>
        <ecNumber evidence="3 7">3.2.2.27</ecNumber>
    </recommendedName>
</protein>
<organism evidence="12 13">
    <name type="scientific">Sesamum alatum</name>
    <dbReference type="NCBI Taxonomy" id="300844"/>
    <lineage>
        <taxon>Eukaryota</taxon>
        <taxon>Viridiplantae</taxon>
        <taxon>Streptophyta</taxon>
        <taxon>Embryophyta</taxon>
        <taxon>Tracheophyta</taxon>
        <taxon>Spermatophyta</taxon>
        <taxon>Magnoliopsida</taxon>
        <taxon>eudicotyledons</taxon>
        <taxon>Gunneridae</taxon>
        <taxon>Pentapetalae</taxon>
        <taxon>asterids</taxon>
        <taxon>lamiids</taxon>
        <taxon>Lamiales</taxon>
        <taxon>Pedaliaceae</taxon>
        <taxon>Sesamum</taxon>
    </lineage>
</organism>
<name>A0AAE1XKI6_9LAMI</name>
<comment type="caution">
    <text evidence="12">The sequence shown here is derived from an EMBL/GenBank/DDBJ whole genome shotgun (WGS) entry which is preliminary data.</text>
</comment>
<dbReference type="Gene3D" id="3.40.470.10">
    <property type="entry name" value="Uracil-DNA glycosylase-like domain"/>
    <property type="match status" value="1"/>
</dbReference>
<evidence type="ECO:0000256" key="6">
    <source>
        <dbReference type="ARBA" id="ARBA00023204"/>
    </source>
</evidence>
<keyword evidence="13" id="KW-1185">Reference proteome</keyword>
<dbReference type="GO" id="GO:0004844">
    <property type="term" value="F:uracil DNA N-glycosylase activity"/>
    <property type="evidence" value="ECO:0007669"/>
    <property type="project" value="UniProtKB-UniRule"/>
</dbReference>
<keyword evidence="7" id="KW-0539">Nucleus</keyword>
<comment type="function">
    <text evidence="7 9">Excises uracil residues from the DNA which can arise as a result of misincorporation of dUMP residues by DNA polymerase or due to deamination of cytosine.</text>
</comment>
<dbReference type="NCBIfam" id="NF003588">
    <property type="entry name" value="PRK05254.1-1"/>
    <property type="match status" value="1"/>
</dbReference>
<feature type="domain" description="Uracil-DNA glycosylase-like" evidence="11">
    <location>
        <begin position="140"/>
        <end position="300"/>
    </location>
</feature>
<sequence>MAAPSKTLMDFFQQPSAKRLKRVSSPPRSPLSSLNDAAASSLSTTTISPEQKRRMEFSKALALSKRNLKLCSEKVSKAIAAGVGFVKLEELLVEETWLEVLSGELQKPYAQKLCEFVESEICHGSTPIYPPQHLIFNALNTTPFDCVKAVIIGQDPYHGPGQAMGLSFSVPDGVKVPSSLVNIYKELQQDLGCTIPSSGNLEKWAVQGVLLLNAVLTVRQHQANSHAKRGWEQFTDAVIGAISQKRKGVVFLLWGNYAQAKSRLIDESKHYVLRSAHPSGLSAHRGFFGCRHFSRTNQILEKLGTISNRMAVVVRAAEDYSHILFGIPSLLTCSK</sequence>
<dbReference type="Pfam" id="PF03167">
    <property type="entry name" value="UDG"/>
    <property type="match status" value="1"/>
</dbReference>
<dbReference type="InterPro" id="IPR002043">
    <property type="entry name" value="UDG_fam1"/>
</dbReference>
<dbReference type="GO" id="GO:0005739">
    <property type="term" value="C:mitochondrion"/>
    <property type="evidence" value="ECO:0007669"/>
    <property type="project" value="UniProtKB-SubCell"/>
</dbReference>
<dbReference type="PANTHER" id="PTHR11264:SF0">
    <property type="entry name" value="URACIL-DNA GLYCOSYLASE"/>
    <property type="match status" value="1"/>
</dbReference>
<evidence type="ECO:0000256" key="4">
    <source>
        <dbReference type="ARBA" id="ARBA00022763"/>
    </source>
</evidence>